<dbReference type="InterPro" id="IPR022383">
    <property type="entry name" value="Lactate/malate_DH_C"/>
</dbReference>
<evidence type="ECO:0000256" key="2">
    <source>
        <dbReference type="ARBA" id="ARBA00006054"/>
    </source>
</evidence>
<dbReference type="RefSeq" id="WP_186876750.1">
    <property type="nucleotide sequence ID" value="NZ_JACOPF010000003.1"/>
</dbReference>
<feature type="binding site" evidence="8">
    <location>
        <position position="81"/>
    </location>
    <ligand>
        <name>substrate</name>
    </ligand>
</feature>
<feature type="binding site" evidence="6">
    <location>
        <position position="142"/>
    </location>
    <ligand>
        <name>NAD(+)</name>
        <dbReference type="ChEBI" id="CHEBI:57540"/>
    </ligand>
</feature>
<feature type="binding site" evidence="6">
    <location>
        <position position="12"/>
    </location>
    <ligand>
        <name>NAD(+)</name>
        <dbReference type="ChEBI" id="CHEBI:57540"/>
    </ligand>
</feature>
<dbReference type="InterPro" id="IPR036291">
    <property type="entry name" value="NAD(P)-bd_dom_sf"/>
</dbReference>
<comment type="caution">
    <text evidence="6">Lacks conserved residue(s) required for the propagation of feature annotation.</text>
</comment>
<dbReference type="Pfam" id="PF00056">
    <property type="entry name" value="Ldh_1_N"/>
    <property type="match status" value="1"/>
</dbReference>
<dbReference type="EC" id="1.1.1.27" evidence="3 6"/>
<feature type="binding site" evidence="6">
    <location>
        <begin position="119"/>
        <end position="122"/>
    </location>
    <ligand>
        <name>substrate</name>
    </ligand>
</feature>
<evidence type="ECO:0000259" key="10">
    <source>
        <dbReference type="Pfam" id="PF00056"/>
    </source>
</evidence>
<dbReference type="PANTHER" id="PTHR43128:SF31">
    <property type="entry name" value="L-LACTATE DEHYDROGENASE"/>
    <property type="match status" value="1"/>
</dbReference>
<evidence type="ECO:0000256" key="7">
    <source>
        <dbReference type="PIRSR" id="PIRSR000102-1"/>
    </source>
</evidence>
<keyword evidence="6" id="KW-0963">Cytoplasm</keyword>
<dbReference type="SUPFAM" id="SSF51735">
    <property type="entry name" value="NAD(P)-binding Rossmann-fold domains"/>
    <property type="match status" value="1"/>
</dbReference>
<evidence type="ECO:0000256" key="1">
    <source>
        <dbReference type="ARBA" id="ARBA00004843"/>
    </source>
</evidence>
<dbReference type="Proteomes" id="UP000652477">
    <property type="component" value="Unassembled WGS sequence"/>
</dbReference>
<keyword evidence="5 6" id="KW-0520">NAD</keyword>
<evidence type="ECO:0000313" key="12">
    <source>
        <dbReference type="EMBL" id="MBC5690106.1"/>
    </source>
</evidence>
<keyword evidence="4 6" id="KW-0560">Oxidoreductase</keyword>
<comment type="similarity">
    <text evidence="2 6">Belongs to the LDH/MDH superfamily. LDH family.</text>
</comment>
<dbReference type="InterPro" id="IPR015955">
    <property type="entry name" value="Lactate_DH/Glyco_Ohase_4_C"/>
</dbReference>
<dbReference type="Gene3D" id="3.90.110.10">
    <property type="entry name" value="Lactate dehydrogenase/glycoside hydrolase, family 4, C-terminal"/>
    <property type="match status" value="1"/>
</dbReference>
<comment type="catalytic activity">
    <reaction evidence="6">
        <text>(S)-lactate + NAD(+) = pyruvate + NADH + H(+)</text>
        <dbReference type="Rhea" id="RHEA:23444"/>
        <dbReference type="ChEBI" id="CHEBI:15361"/>
        <dbReference type="ChEBI" id="CHEBI:15378"/>
        <dbReference type="ChEBI" id="CHEBI:16651"/>
        <dbReference type="ChEBI" id="CHEBI:57540"/>
        <dbReference type="ChEBI" id="CHEBI:57945"/>
        <dbReference type="EC" id="1.1.1.27"/>
    </reaction>
</comment>
<dbReference type="Gene3D" id="3.40.50.720">
    <property type="entry name" value="NAD(P)-binding Rossmann-like Domain"/>
    <property type="match status" value="1"/>
</dbReference>
<feature type="active site" description="Proton acceptor" evidence="6 7">
    <location>
        <position position="174"/>
    </location>
</feature>
<feature type="binding site" evidence="6">
    <location>
        <begin position="147"/>
        <end position="150"/>
    </location>
    <ligand>
        <name>substrate</name>
    </ligand>
</feature>
<dbReference type="GO" id="GO:0005737">
    <property type="term" value="C:cytoplasm"/>
    <property type="evidence" value="ECO:0007669"/>
    <property type="project" value="UniProtKB-SubCell"/>
</dbReference>
<keyword evidence="13" id="KW-1185">Reference proteome</keyword>
<feature type="binding site" evidence="6">
    <location>
        <position position="38"/>
    </location>
    <ligand>
        <name>NAD(+)</name>
        <dbReference type="ChEBI" id="CHEBI:57540"/>
    </ligand>
</feature>
<feature type="binding site" evidence="9">
    <location>
        <begin position="8"/>
        <end position="13"/>
    </location>
    <ligand>
        <name>NAD(+)</name>
        <dbReference type="ChEBI" id="CHEBI:57540"/>
    </ligand>
</feature>
<proteinExistence type="inferred from homology"/>
<accession>A0A923RR15</accession>
<dbReference type="InterPro" id="IPR011304">
    <property type="entry name" value="L-lactate_DH"/>
</dbReference>
<feature type="binding site" evidence="6">
    <location>
        <position position="229"/>
    </location>
    <ligand>
        <name>substrate</name>
    </ligand>
</feature>
<comment type="pathway">
    <text evidence="1 6">Fermentation; pyruvate fermentation to lactate; (S)-lactate from pyruvate: step 1/1.</text>
</comment>
<comment type="subcellular location">
    <subcellularLocation>
        <location evidence="6">Cytoplasm</location>
    </subcellularLocation>
</comment>
<feature type="binding site" evidence="6">
    <location>
        <position position="64"/>
    </location>
    <ligand>
        <name>NAD(+)</name>
        <dbReference type="ChEBI" id="CHEBI:57540"/>
    </ligand>
</feature>
<sequence length="314" mass="34156">MSKIVILGAGHVGSLCALNLAALGICREIVLIDKIEGKADAQAKDVSDATVFMNSMTVVREGRYTDCDDAQILVNAIGVPRKPGQTRLDMMEDSIARMEEVTEKLKETSFSGIFVSITNPCDVVVDYARKKLGIPKNRILGTGTALDTARLRLTLHKMTKVAPSSIQCVAMGEHGDSSMIPFSGITLMGKPLSKWLEENPKRYEEVTEKTLLERTHQLGMEIVIGKGSTEFGIGAALAEICKAVLFDEKKILPVSAYLEGEYGQCGIMAGVPAVIGKNGVEEIVELYLTRQEQEAFAHSCEVIRSYVKKADKEG</sequence>
<evidence type="ECO:0000313" key="13">
    <source>
        <dbReference type="Proteomes" id="UP000652477"/>
    </source>
</evidence>
<feature type="binding site" evidence="6">
    <location>
        <begin position="78"/>
        <end position="79"/>
    </location>
    <ligand>
        <name>NAD(+)</name>
        <dbReference type="ChEBI" id="CHEBI:57540"/>
    </ligand>
</feature>
<dbReference type="GO" id="GO:0004459">
    <property type="term" value="F:L-lactate dehydrogenase (NAD+) activity"/>
    <property type="evidence" value="ECO:0007669"/>
    <property type="project" value="UniProtKB-UniRule"/>
</dbReference>
<feature type="domain" description="Lactate/malate dehydrogenase C-terminal" evidence="11">
    <location>
        <begin position="144"/>
        <end position="311"/>
    </location>
</feature>
<feature type="binding site" evidence="6 9">
    <location>
        <begin position="117"/>
        <end position="119"/>
    </location>
    <ligand>
        <name>NAD(+)</name>
        <dbReference type="ChEBI" id="CHEBI:57540"/>
    </ligand>
</feature>
<comment type="caution">
    <text evidence="12">The sequence shown here is derived from an EMBL/GenBank/DDBJ whole genome shotgun (WGS) entry which is preliminary data.</text>
</comment>
<evidence type="ECO:0000256" key="4">
    <source>
        <dbReference type="ARBA" id="ARBA00023002"/>
    </source>
</evidence>
<dbReference type="HAMAP" id="MF_00488">
    <property type="entry name" value="Lactate_dehydrog"/>
    <property type="match status" value="1"/>
</dbReference>
<dbReference type="PRINTS" id="PR00086">
    <property type="entry name" value="LLDHDRGNASE"/>
</dbReference>
<evidence type="ECO:0000259" key="11">
    <source>
        <dbReference type="Pfam" id="PF02866"/>
    </source>
</evidence>
<evidence type="ECO:0000256" key="6">
    <source>
        <dbReference type="HAMAP-Rule" id="MF_00488"/>
    </source>
</evidence>
<dbReference type="CDD" id="cd05291">
    <property type="entry name" value="HicDH_like"/>
    <property type="match status" value="1"/>
</dbReference>
<dbReference type="PANTHER" id="PTHR43128">
    <property type="entry name" value="L-2-HYDROXYCARBOXYLATE DEHYDROGENASE (NAD(P)(+))"/>
    <property type="match status" value="1"/>
</dbReference>
<dbReference type="InterPro" id="IPR001236">
    <property type="entry name" value="Lactate/malate_DH_N"/>
</dbReference>
<evidence type="ECO:0000256" key="5">
    <source>
        <dbReference type="ARBA" id="ARBA00023027"/>
    </source>
</evidence>
<comment type="function">
    <text evidence="6">Catalyzes the conversion of lactate to pyruvate.</text>
</comment>
<dbReference type="AlphaFoldDB" id="A0A923RR15"/>
<comment type="subunit">
    <text evidence="6">Homotetramer.</text>
</comment>
<dbReference type="GO" id="GO:0006089">
    <property type="term" value="P:lactate metabolic process"/>
    <property type="evidence" value="ECO:0007669"/>
    <property type="project" value="TreeGrafter"/>
</dbReference>
<organism evidence="12 13">
    <name type="scientific">Mediterraneibacter hominis</name>
    <dbReference type="NCBI Taxonomy" id="2763054"/>
    <lineage>
        <taxon>Bacteria</taxon>
        <taxon>Bacillati</taxon>
        <taxon>Bacillota</taxon>
        <taxon>Clostridia</taxon>
        <taxon>Lachnospirales</taxon>
        <taxon>Lachnospiraceae</taxon>
        <taxon>Mediterraneibacter</taxon>
    </lineage>
</organism>
<dbReference type="InterPro" id="IPR018177">
    <property type="entry name" value="L-lactate_DH_AS"/>
</dbReference>
<evidence type="ECO:0000256" key="9">
    <source>
        <dbReference type="PIRSR" id="PIRSR000102-3"/>
    </source>
</evidence>
<reference evidence="12" key="1">
    <citation type="submission" date="2020-08" db="EMBL/GenBank/DDBJ databases">
        <title>Genome public.</title>
        <authorList>
            <person name="Liu C."/>
            <person name="Sun Q."/>
        </authorList>
    </citation>
    <scope>NUCLEOTIDE SEQUENCE</scope>
    <source>
        <strain evidence="12">NSJ-55</strain>
    </source>
</reference>
<feature type="binding site" evidence="8">
    <location>
        <position position="119"/>
    </location>
    <ligand>
        <name>substrate</name>
    </ligand>
</feature>
<dbReference type="Pfam" id="PF02866">
    <property type="entry name" value="Ldh_1_C"/>
    <property type="match status" value="1"/>
</dbReference>
<evidence type="ECO:0000256" key="3">
    <source>
        <dbReference type="ARBA" id="ARBA00012967"/>
    </source>
</evidence>
<dbReference type="PROSITE" id="PS00064">
    <property type="entry name" value="L_LDH"/>
    <property type="match status" value="1"/>
</dbReference>
<gene>
    <name evidence="6" type="primary">ldh</name>
    <name evidence="12" type="ORF">H8S37_14400</name>
</gene>
<feature type="binding site" evidence="8">
    <location>
        <position position="150"/>
    </location>
    <ligand>
        <name>substrate</name>
    </ligand>
</feature>
<feature type="binding site" evidence="6 9">
    <location>
        <position position="33"/>
    </location>
    <ligand>
        <name>NAD(+)</name>
        <dbReference type="ChEBI" id="CHEBI:57540"/>
    </ligand>
</feature>
<name>A0A923RR15_9FIRM</name>
<feature type="domain" description="Lactate/malate dehydrogenase N-terminal" evidence="10">
    <location>
        <begin position="3"/>
        <end position="141"/>
    </location>
</feature>
<protein>
    <recommendedName>
        <fullName evidence="3 6">L-lactate dehydrogenase</fullName>
        <shortName evidence="6">L-LDH</shortName>
        <ecNumber evidence="3 6">1.1.1.27</ecNumber>
    </recommendedName>
</protein>
<feature type="binding site" evidence="6 8">
    <location>
        <position position="87"/>
    </location>
    <ligand>
        <name>substrate</name>
    </ligand>
</feature>
<dbReference type="GO" id="GO:0006096">
    <property type="term" value="P:glycolytic process"/>
    <property type="evidence" value="ECO:0007669"/>
    <property type="project" value="UniProtKB-UniRule"/>
</dbReference>
<evidence type="ECO:0000256" key="8">
    <source>
        <dbReference type="PIRSR" id="PIRSR000102-2"/>
    </source>
</evidence>
<dbReference type="PIRSF" id="PIRSF000102">
    <property type="entry name" value="Lac_mal_DH"/>
    <property type="match status" value="1"/>
</dbReference>
<dbReference type="NCBIfam" id="TIGR01771">
    <property type="entry name" value="L-LDH-NAD"/>
    <property type="match status" value="1"/>
</dbReference>
<dbReference type="InterPro" id="IPR001557">
    <property type="entry name" value="L-lactate/malate_DH"/>
</dbReference>
<dbReference type="SUPFAM" id="SSF56327">
    <property type="entry name" value="LDH C-terminal domain-like"/>
    <property type="match status" value="1"/>
</dbReference>
<dbReference type="EMBL" id="JACOPF010000003">
    <property type="protein sequence ID" value="MBC5690106.1"/>
    <property type="molecule type" value="Genomic_DNA"/>
</dbReference>